<dbReference type="InterPro" id="IPR036938">
    <property type="entry name" value="PAP2/HPO_sf"/>
</dbReference>
<reference evidence="3 4" key="1">
    <citation type="submission" date="2018-01" db="EMBL/GenBank/DDBJ databases">
        <title>Whole genome analyses suggest that Burkholderia sensu lato contains two further novel genera in the rhizoxinica-symbiotica group Mycetohabitans gen. nov., and Trinickia gen. nov.: implications for the evolution of diazotrophy and nodulation in the Burkholderiaceae.</title>
        <authorList>
            <person name="Estrada-de los Santos P."/>
            <person name="Palmer M."/>
            <person name="Chavez-Ramirez B."/>
            <person name="Beukes C."/>
            <person name="Steenkamp E.T."/>
            <person name="Hirsch A.M."/>
            <person name="Manyaka P."/>
            <person name="Maluk M."/>
            <person name="Lafos M."/>
            <person name="Crook M."/>
            <person name="Gross E."/>
            <person name="Simon M.F."/>
            <person name="Bueno dos Reis Junior F."/>
            <person name="Poole P.S."/>
            <person name="Venter S.N."/>
            <person name="James E.K."/>
        </authorList>
    </citation>
    <scope>NUCLEOTIDE SEQUENCE [LARGE SCALE GENOMIC DNA]</scope>
    <source>
        <strain evidence="3 4">GIMN1.004</strain>
    </source>
</reference>
<gene>
    <name evidence="3" type="ORF">C0Z18_19780</name>
</gene>
<evidence type="ECO:0000256" key="1">
    <source>
        <dbReference type="SAM" id="Phobius"/>
    </source>
</evidence>
<feature type="transmembrane region" description="Helical" evidence="1">
    <location>
        <begin position="80"/>
        <end position="101"/>
    </location>
</feature>
<dbReference type="InterPro" id="IPR000326">
    <property type="entry name" value="PAP2/HPO"/>
</dbReference>
<feature type="transmembrane region" description="Helical" evidence="1">
    <location>
        <begin position="108"/>
        <end position="130"/>
    </location>
</feature>
<evidence type="ECO:0000259" key="2">
    <source>
        <dbReference type="SMART" id="SM00014"/>
    </source>
</evidence>
<feature type="transmembrane region" description="Helical" evidence="1">
    <location>
        <begin position="162"/>
        <end position="179"/>
    </location>
</feature>
<keyword evidence="1" id="KW-1133">Transmembrane helix</keyword>
<dbReference type="OrthoDB" id="8590768at2"/>
<accession>A0A2N7VKP2</accession>
<sequence length="234" mass="24785">MPDMYELPIHLWFSITRLGGAGLTLPLAIAIALWLAIGYSGRLALGWLVIVGAAAGLVTLTKLAFLGWGVGIREWDFTGVSGHAMLSTAVYPVALFLTLLPARPRFRIAGVVLGLAAGLAVGLSRVVLSAHSPSEAVAGCIVGALAAIVFIRLAWDVKPSKLSAVPVAVSLLMLAAAMHDVRVPTQYWITHIALHLSGRDRPFIRARWKAGYQVPRPVPASPVGRSAALTFPFA</sequence>
<dbReference type="Gene3D" id="1.20.144.10">
    <property type="entry name" value="Phosphatidic acid phosphatase type 2/haloperoxidase"/>
    <property type="match status" value="1"/>
</dbReference>
<evidence type="ECO:0000313" key="4">
    <source>
        <dbReference type="Proteomes" id="UP000235616"/>
    </source>
</evidence>
<evidence type="ECO:0000313" key="3">
    <source>
        <dbReference type="EMBL" id="PMS17693.1"/>
    </source>
</evidence>
<feature type="transmembrane region" description="Helical" evidence="1">
    <location>
        <begin position="12"/>
        <end position="37"/>
    </location>
</feature>
<organism evidence="3 4">
    <name type="scientific">Trinickia dabaoshanensis</name>
    <dbReference type="NCBI Taxonomy" id="564714"/>
    <lineage>
        <taxon>Bacteria</taxon>
        <taxon>Pseudomonadati</taxon>
        <taxon>Pseudomonadota</taxon>
        <taxon>Betaproteobacteria</taxon>
        <taxon>Burkholderiales</taxon>
        <taxon>Burkholderiaceae</taxon>
        <taxon>Trinickia</taxon>
    </lineage>
</organism>
<dbReference type="SUPFAM" id="SSF48317">
    <property type="entry name" value="Acid phosphatase/Vanadium-dependent haloperoxidase"/>
    <property type="match status" value="1"/>
</dbReference>
<keyword evidence="1" id="KW-0472">Membrane</keyword>
<feature type="transmembrane region" description="Helical" evidence="1">
    <location>
        <begin position="44"/>
        <end position="68"/>
    </location>
</feature>
<protein>
    <submittedName>
        <fullName evidence="3">Phosphoesterase</fullName>
    </submittedName>
</protein>
<dbReference type="AlphaFoldDB" id="A0A2N7VKP2"/>
<feature type="transmembrane region" description="Helical" evidence="1">
    <location>
        <begin position="136"/>
        <end position="155"/>
    </location>
</feature>
<keyword evidence="4" id="KW-1185">Reference proteome</keyword>
<dbReference type="SMART" id="SM00014">
    <property type="entry name" value="acidPPc"/>
    <property type="match status" value="1"/>
</dbReference>
<feature type="domain" description="Phosphatidic acid phosphatase type 2/haloperoxidase" evidence="2">
    <location>
        <begin position="29"/>
        <end position="151"/>
    </location>
</feature>
<keyword evidence="1" id="KW-0812">Transmembrane</keyword>
<proteinExistence type="predicted"/>
<dbReference type="CDD" id="cd01610">
    <property type="entry name" value="PAP2_like"/>
    <property type="match status" value="1"/>
</dbReference>
<dbReference type="Proteomes" id="UP000235616">
    <property type="component" value="Unassembled WGS sequence"/>
</dbReference>
<name>A0A2N7VKP2_9BURK</name>
<dbReference type="Pfam" id="PF01569">
    <property type="entry name" value="PAP2"/>
    <property type="match status" value="1"/>
</dbReference>
<dbReference type="EMBL" id="PNYA01000018">
    <property type="protein sequence ID" value="PMS17693.1"/>
    <property type="molecule type" value="Genomic_DNA"/>
</dbReference>
<comment type="caution">
    <text evidence="3">The sequence shown here is derived from an EMBL/GenBank/DDBJ whole genome shotgun (WGS) entry which is preliminary data.</text>
</comment>